<sequence>MKTLLFFTALSTLSITSIVAQENPKEKNQPTAELKVRNCYSTKAPDSNPLLIIDGVFTPYDTLSSVIHPEQIESITVLKNETAIALCGSSGAAGVILITTKQSKSKEETTSNIPASSLTVYPNPTQKEFNIKSDQPIENVILIRENGTLSATYEGKGVSVFTQNIESLERGVYILFVKTKDGIEKHRLLKQ</sequence>
<organism evidence="3 4">
    <name type="scientific">Algivirga pacifica</name>
    <dbReference type="NCBI Taxonomy" id="1162670"/>
    <lineage>
        <taxon>Bacteria</taxon>
        <taxon>Pseudomonadati</taxon>
        <taxon>Bacteroidota</taxon>
        <taxon>Cytophagia</taxon>
        <taxon>Cytophagales</taxon>
        <taxon>Flammeovirgaceae</taxon>
        <taxon>Algivirga</taxon>
    </lineage>
</organism>
<dbReference type="Proteomes" id="UP001500298">
    <property type="component" value="Unassembled WGS sequence"/>
</dbReference>
<evidence type="ECO:0000313" key="4">
    <source>
        <dbReference type="Proteomes" id="UP001500298"/>
    </source>
</evidence>
<proteinExistence type="predicted"/>
<keyword evidence="4" id="KW-1185">Reference proteome</keyword>
<dbReference type="NCBIfam" id="TIGR04183">
    <property type="entry name" value="Por_Secre_tail"/>
    <property type="match status" value="1"/>
</dbReference>
<accession>A0ABP9DD09</accession>
<keyword evidence="1" id="KW-0732">Signal</keyword>
<feature type="chain" id="PRO_5045785746" description="Secretion system C-terminal sorting domain-containing protein" evidence="1">
    <location>
        <begin position="21"/>
        <end position="191"/>
    </location>
</feature>
<evidence type="ECO:0000259" key="2">
    <source>
        <dbReference type="Pfam" id="PF18962"/>
    </source>
</evidence>
<dbReference type="InterPro" id="IPR037066">
    <property type="entry name" value="Plug_dom_sf"/>
</dbReference>
<protein>
    <recommendedName>
        <fullName evidence="2">Secretion system C-terminal sorting domain-containing protein</fullName>
    </recommendedName>
</protein>
<dbReference type="EMBL" id="BAABJX010000042">
    <property type="protein sequence ID" value="GAA4840722.1"/>
    <property type="molecule type" value="Genomic_DNA"/>
</dbReference>
<dbReference type="Gene3D" id="2.170.130.10">
    <property type="entry name" value="TonB-dependent receptor, plug domain"/>
    <property type="match status" value="1"/>
</dbReference>
<dbReference type="RefSeq" id="WP_345372677.1">
    <property type="nucleotide sequence ID" value="NZ_BAABJX010000042.1"/>
</dbReference>
<feature type="domain" description="Secretion system C-terminal sorting" evidence="2">
    <location>
        <begin position="120"/>
        <end position="183"/>
    </location>
</feature>
<gene>
    <name evidence="3" type="ORF">GCM10023331_27150</name>
</gene>
<comment type="caution">
    <text evidence="3">The sequence shown here is derived from an EMBL/GenBank/DDBJ whole genome shotgun (WGS) entry which is preliminary data.</text>
</comment>
<dbReference type="InterPro" id="IPR026444">
    <property type="entry name" value="Secre_tail"/>
</dbReference>
<evidence type="ECO:0000256" key="1">
    <source>
        <dbReference type="SAM" id="SignalP"/>
    </source>
</evidence>
<dbReference type="Pfam" id="PF18962">
    <property type="entry name" value="Por_Secre_tail"/>
    <property type="match status" value="1"/>
</dbReference>
<dbReference type="SUPFAM" id="SSF56935">
    <property type="entry name" value="Porins"/>
    <property type="match status" value="1"/>
</dbReference>
<name>A0ABP9DD09_9BACT</name>
<reference evidence="4" key="1">
    <citation type="journal article" date="2019" name="Int. J. Syst. Evol. Microbiol.">
        <title>The Global Catalogue of Microorganisms (GCM) 10K type strain sequencing project: providing services to taxonomists for standard genome sequencing and annotation.</title>
        <authorList>
            <consortium name="The Broad Institute Genomics Platform"/>
            <consortium name="The Broad Institute Genome Sequencing Center for Infectious Disease"/>
            <person name="Wu L."/>
            <person name="Ma J."/>
        </authorList>
    </citation>
    <scope>NUCLEOTIDE SEQUENCE [LARGE SCALE GENOMIC DNA]</scope>
    <source>
        <strain evidence="4">JCM 18326</strain>
    </source>
</reference>
<evidence type="ECO:0000313" key="3">
    <source>
        <dbReference type="EMBL" id="GAA4840722.1"/>
    </source>
</evidence>
<feature type="signal peptide" evidence="1">
    <location>
        <begin position="1"/>
        <end position="20"/>
    </location>
</feature>